<dbReference type="AlphaFoldDB" id="A0A9C6XBC5"/>
<accession>A0A9C6XBC5</accession>
<dbReference type="RefSeq" id="XP_052132781.1">
    <property type="nucleotide sequence ID" value="XM_052276821.1"/>
</dbReference>
<dbReference type="InterPro" id="IPR019819">
    <property type="entry name" value="Carboxylesterase_B_CS"/>
</dbReference>
<sequence length="417" mass="45425">MVQIQENLSTFGRRFLPAALNATWMSIGLVCGVILACVVLLAGGIVATIIAERMVTITYSTQVKVDTGEVRGRERTSPSGKVFLSFQGIPYAKPPVGDLRFKAPLPAEPWEDVKDTLSEGNICPQPHRVSKTSPIKSMGSMLKMIVSMPGMAKFLFNYIRRMNEDCLFLNVYTPQTTLPATELAPVVVFIHGGGFIAGNGDMSLYGPDYLVEQGVVVVTFNYRLGALGFLSTNSAEAPGNAGLKDQVMALRWVRDNIRAFGGDPGSVTLYGESAGSASAALHLMSPMSSGLFHRVILASSTAQNQYVLTEDSDRFSRRLAEVCGADNETAADPDKRLHFLQHISHTLMDDKLVDTLGDEDVRSIMGRVPFVPVVETEFPGQEAFLSEHPDHLVREGRYAPVPIMMGVNNKEGSVFYT</sequence>
<gene>
    <name evidence="9" type="primary">LOC113203139</name>
</gene>
<dbReference type="GO" id="GO:0052689">
    <property type="term" value="F:carboxylic ester hydrolase activity"/>
    <property type="evidence" value="ECO:0007669"/>
    <property type="project" value="UniProtKB-KW"/>
</dbReference>
<comment type="similarity">
    <text evidence="1 5">Belongs to the type-B carboxylesterase/lipase family.</text>
</comment>
<dbReference type="PROSITE" id="PS00122">
    <property type="entry name" value="CARBOXYLESTERASE_B_1"/>
    <property type="match status" value="1"/>
</dbReference>
<evidence type="ECO:0000256" key="1">
    <source>
        <dbReference type="ARBA" id="ARBA00005964"/>
    </source>
</evidence>
<dbReference type="Gene3D" id="3.40.50.1820">
    <property type="entry name" value="alpha/beta hydrolase"/>
    <property type="match status" value="1"/>
</dbReference>
<feature type="non-terminal residue" evidence="9">
    <location>
        <position position="417"/>
    </location>
</feature>
<evidence type="ECO:0000259" key="7">
    <source>
        <dbReference type="Pfam" id="PF00135"/>
    </source>
</evidence>
<dbReference type="OrthoDB" id="19653at2759"/>
<evidence type="ECO:0000256" key="2">
    <source>
        <dbReference type="ARBA" id="ARBA00022487"/>
    </source>
</evidence>
<keyword evidence="8" id="KW-1185">Reference proteome</keyword>
<evidence type="ECO:0000256" key="4">
    <source>
        <dbReference type="ARBA" id="ARBA00023180"/>
    </source>
</evidence>
<dbReference type="InterPro" id="IPR019826">
    <property type="entry name" value="Carboxylesterase_B_AS"/>
</dbReference>
<proteinExistence type="inferred from homology"/>
<organism evidence="8 9">
    <name type="scientific">Frankliniella occidentalis</name>
    <name type="common">Western flower thrips</name>
    <name type="synonym">Euthrips occidentalis</name>
    <dbReference type="NCBI Taxonomy" id="133901"/>
    <lineage>
        <taxon>Eukaryota</taxon>
        <taxon>Metazoa</taxon>
        <taxon>Ecdysozoa</taxon>
        <taxon>Arthropoda</taxon>
        <taxon>Hexapoda</taxon>
        <taxon>Insecta</taxon>
        <taxon>Pterygota</taxon>
        <taxon>Neoptera</taxon>
        <taxon>Paraneoptera</taxon>
        <taxon>Thysanoptera</taxon>
        <taxon>Terebrantia</taxon>
        <taxon>Thripoidea</taxon>
        <taxon>Thripidae</taxon>
        <taxon>Frankliniella</taxon>
    </lineage>
</organism>
<reference evidence="9" key="1">
    <citation type="submission" date="2025-08" db="UniProtKB">
        <authorList>
            <consortium name="RefSeq"/>
        </authorList>
    </citation>
    <scope>IDENTIFICATION</scope>
    <source>
        <tissue evidence="9">Whole organism</tissue>
    </source>
</reference>
<dbReference type="EC" id="3.1.1.-" evidence="5"/>
<evidence type="ECO:0000256" key="5">
    <source>
        <dbReference type="RuleBase" id="RU361235"/>
    </source>
</evidence>
<keyword evidence="2" id="KW-0719">Serine esterase</keyword>
<name>A0A9C6XBC5_FRAOC</name>
<evidence type="ECO:0000256" key="6">
    <source>
        <dbReference type="SAM" id="Phobius"/>
    </source>
</evidence>
<dbReference type="InterPro" id="IPR002018">
    <property type="entry name" value="CarbesteraseB"/>
</dbReference>
<dbReference type="InterPro" id="IPR050309">
    <property type="entry name" value="Type-B_Carboxylest/Lipase"/>
</dbReference>
<keyword evidence="6" id="KW-0812">Transmembrane</keyword>
<dbReference type="GeneID" id="113203139"/>
<dbReference type="KEGG" id="foc:113203139"/>
<dbReference type="SUPFAM" id="SSF53474">
    <property type="entry name" value="alpha/beta-Hydrolases"/>
    <property type="match status" value="1"/>
</dbReference>
<dbReference type="PANTHER" id="PTHR11559">
    <property type="entry name" value="CARBOXYLESTERASE"/>
    <property type="match status" value="1"/>
</dbReference>
<evidence type="ECO:0000313" key="9">
    <source>
        <dbReference type="RefSeq" id="XP_052132781.1"/>
    </source>
</evidence>
<dbReference type="InterPro" id="IPR029058">
    <property type="entry name" value="AB_hydrolase_fold"/>
</dbReference>
<feature type="transmembrane region" description="Helical" evidence="6">
    <location>
        <begin position="24"/>
        <end position="51"/>
    </location>
</feature>
<dbReference type="Proteomes" id="UP000504606">
    <property type="component" value="Unplaced"/>
</dbReference>
<dbReference type="Pfam" id="PF00135">
    <property type="entry name" value="COesterase"/>
    <property type="match status" value="1"/>
</dbReference>
<dbReference type="PROSITE" id="PS00941">
    <property type="entry name" value="CARBOXYLESTERASE_B_2"/>
    <property type="match status" value="1"/>
</dbReference>
<keyword evidence="6" id="KW-0472">Membrane</keyword>
<keyword evidence="4" id="KW-0325">Glycoprotein</keyword>
<keyword evidence="3 5" id="KW-0378">Hydrolase</keyword>
<evidence type="ECO:0000313" key="8">
    <source>
        <dbReference type="Proteomes" id="UP000504606"/>
    </source>
</evidence>
<keyword evidence="6" id="KW-1133">Transmembrane helix</keyword>
<evidence type="ECO:0000256" key="3">
    <source>
        <dbReference type="ARBA" id="ARBA00022801"/>
    </source>
</evidence>
<feature type="domain" description="Carboxylesterase type B" evidence="7">
    <location>
        <begin position="61"/>
        <end position="416"/>
    </location>
</feature>
<protein>
    <recommendedName>
        <fullName evidence="5">Carboxylic ester hydrolase</fullName>
        <ecNumber evidence="5">3.1.1.-</ecNumber>
    </recommendedName>
</protein>